<evidence type="ECO:0000256" key="8">
    <source>
        <dbReference type="ARBA" id="ARBA00022989"/>
    </source>
</evidence>
<dbReference type="Gene3D" id="1.10.3720.10">
    <property type="entry name" value="MetI-like"/>
    <property type="match status" value="1"/>
</dbReference>
<dbReference type="GO" id="GO:0005315">
    <property type="term" value="F:phosphate transmembrane transporter activity"/>
    <property type="evidence" value="ECO:0007669"/>
    <property type="project" value="InterPro"/>
</dbReference>
<comment type="subcellular location">
    <subcellularLocation>
        <location evidence="1 10">Cell membrane</location>
        <topology evidence="1 10">Multi-pass membrane protein</topology>
    </subcellularLocation>
</comment>
<reference evidence="13 14" key="1">
    <citation type="submission" date="2019-09" db="EMBL/GenBank/DDBJ databases">
        <authorList>
            <person name="Cremers G."/>
        </authorList>
    </citation>
    <scope>NUCLEOTIDE SEQUENCE [LARGE SCALE GENOMIC DNA]</scope>
    <source>
        <strain evidence="13">4A</strain>
    </source>
</reference>
<dbReference type="Pfam" id="PF00528">
    <property type="entry name" value="BPD_transp_1"/>
    <property type="match status" value="1"/>
</dbReference>
<evidence type="ECO:0000256" key="3">
    <source>
        <dbReference type="ARBA" id="ARBA00016864"/>
    </source>
</evidence>
<name>A0A5E6M9X9_9BACT</name>
<dbReference type="SUPFAM" id="SSF161098">
    <property type="entry name" value="MetI-like"/>
    <property type="match status" value="1"/>
</dbReference>
<dbReference type="InterPro" id="IPR005672">
    <property type="entry name" value="Phosphate_PstA"/>
</dbReference>
<evidence type="ECO:0000313" key="14">
    <source>
        <dbReference type="Proteomes" id="UP000334923"/>
    </source>
</evidence>
<keyword evidence="4" id="KW-0813">Transport</keyword>
<keyword evidence="14" id="KW-1185">Reference proteome</keyword>
<dbReference type="OrthoDB" id="9807065at2"/>
<evidence type="ECO:0000256" key="4">
    <source>
        <dbReference type="ARBA" id="ARBA00022448"/>
    </source>
</evidence>
<dbReference type="PROSITE" id="PS50928">
    <property type="entry name" value="ABC_TM1"/>
    <property type="match status" value="1"/>
</dbReference>
<evidence type="ECO:0000256" key="7">
    <source>
        <dbReference type="ARBA" id="ARBA00022692"/>
    </source>
</evidence>
<feature type="transmembrane region" description="Helical" evidence="10">
    <location>
        <begin position="38"/>
        <end position="62"/>
    </location>
</feature>
<comment type="caution">
    <text evidence="10">Lacks conserved residue(s) required for the propagation of feature annotation.</text>
</comment>
<keyword evidence="6" id="KW-0592">Phosphate transport</keyword>
<gene>
    <name evidence="13" type="primary">pstA</name>
    <name evidence="13" type="ORF">MAMT_00466</name>
</gene>
<dbReference type="Proteomes" id="UP000334923">
    <property type="component" value="Unassembled WGS sequence"/>
</dbReference>
<keyword evidence="5 10" id="KW-1003">Cell membrane</keyword>
<evidence type="ECO:0000313" key="13">
    <source>
        <dbReference type="EMBL" id="VVM05108.1"/>
    </source>
</evidence>
<dbReference type="GO" id="GO:0035435">
    <property type="term" value="P:phosphate ion transmembrane transport"/>
    <property type="evidence" value="ECO:0007669"/>
    <property type="project" value="InterPro"/>
</dbReference>
<comment type="similarity">
    <text evidence="2 10">Belongs to the binding-protein-dependent transport system permease family. CysTW subfamily.</text>
</comment>
<dbReference type="PANTHER" id="PTHR42922:SF1">
    <property type="entry name" value="PHOSPHATE TRANSPORT SYSTEM PERMEASE PROTEIN PSTA"/>
    <property type="match status" value="1"/>
</dbReference>
<feature type="region of interest" description="Disordered" evidence="11">
    <location>
        <begin position="1"/>
        <end position="22"/>
    </location>
</feature>
<accession>A0A5E6M9X9</accession>
<dbReference type="RefSeq" id="WP_142659327.1">
    <property type="nucleotide sequence ID" value="NZ_CABFVA020000015.1"/>
</dbReference>
<dbReference type="AlphaFoldDB" id="A0A5E6M9X9"/>
<organism evidence="13 14">
    <name type="scientific">Methylacidimicrobium tartarophylax</name>
    <dbReference type="NCBI Taxonomy" id="1041768"/>
    <lineage>
        <taxon>Bacteria</taxon>
        <taxon>Pseudomonadati</taxon>
        <taxon>Verrucomicrobiota</taxon>
        <taxon>Methylacidimicrobium</taxon>
    </lineage>
</organism>
<keyword evidence="8 10" id="KW-1133">Transmembrane helix</keyword>
<feature type="transmembrane region" description="Helical" evidence="10">
    <location>
        <begin position="158"/>
        <end position="177"/>
    </location>
</feature>
<sequence length="303" mass="32673">MSPQPNPSHPKPHSQKEASNEERADSRHFWIRKVVDRFFQILSILAAIVVISPLLLVFVFLLSSGGSSLTWDFLTQLPKPVGETGGGMANAIVGSCILVSLATLVSTPVGVLGGICVCEYGDARLRAAIRFTADVLNGVPSIIWGIVVYSWVVLRMKTFSGLAGGLALSFIMIPLILRTTEDVIRLVPSAYREAGLALGLRRGQVILHIILATARRGVLTGVLLAAARVAGETAPLLFTAFGNRVWAAHLQEPMAALPLQIFTYAISPYPDWHRQAWAGALVLLALVFFMSIVVRALAKGKSQ</sequence>
<protein>
    <recommendedName>
        <fullName evidence="3 10">Phosphate transport system permease protein PstA</fullName>
    </recommendedName>
</protein>
<feature type="transmembrane region" description="Helical" evidence="10">
    <location>
        <begin position="129"/>
        <end position="152"/>
    </location>
</feature>
<dbReference type="CDD" id="cd06261">
    <property type="entry name" value="TM_PBP2"/>
    <property type="match status" value="1"/>
</dbReference>
<dbReference type="InterPro" id="IPR051408">
    <property type="entry name" value="Phosphate_transprt_permease"/>
</dbReference>
<evidence type="ECO:0000256" key="6">
    <source>
        <dbReference type="ARBA" id="ARBA00022592"/>
    </source>
</evidence>
<evidence type="ECO:0000256" key="1">
    <source>
        <dbReference type="ARBA" id="ARBA00004651"/>
    </source>
</evidence>
<dbReference type="PANTHER" id="PTHR42922">
    <property type="entry name" value="PHOSPHATE TRANSPORT SYSTEM PERMEASE PROTEIN PSTA"/>
    <property type="match status" value="1"/>
</dbReference>
<feature type="transmembrane region" description="Helical" evidence="10">
    <location>
        <begin position="91"/>
        <end position="117"/>
    </location>
</feature>
<evidence type="ECO:0000256" key="2">
    <source>
        <dbReference type="ARBA" id="ARBA00007069"/>
    </source>
</evidence>
<dbReference type="NCBIfam" id="TIGR00974">
    <property type="entry name" value="3a0107s02c"/>
    <property type="match status" value="1"/>
</dbReference>
<evidence type="ECO:0000256" key="9">
    <source>
        <dbReference type="ARBA" id="ARBA00023136"/>
    </source>
</evidence>
<dbReference type="GO" id="GO:0005886">
    <property type="term" value="C:plasma membrane"/>
    <property type="evidence" value="ECO:0007669"/>
    <property type="project" value="UniProtKB-SubCell"/>
</dbReference>
<feature type="transmembrane region" description="Helical" evidence="10">
    <location>
        <begin position="276"/>
        <end position="298"/>
    </location>
</feature>
<feature type="domain" description="ABC transmembrane type-1" evidence="12">
    <location>
        <begin position="92"/>
        <end position="294"/>
    </location>
</feature>
<keyword evidence="9 10" id="KW-0472">Membrane</keyword>
<evidence type="ECO:0000256" key="5">
    <source>
        <dbReference type="ARBA" id="ARBA00022475"/>
    </source>
</evidence>
<dbReference type="EMBL" id="CABFVA020000015">
    <property type="protein sequence ID" value="VVM05108.1"/>
    <property type="molecule type" value="Genomic_DNA"/>
</dbReference>
<evidence type="ECO:0000256" key="11">
    <source>
        <dbReference type="SAM" id="MobiDB-lite"/>
    </source>
</evidence>
<evidence type="ECO:0000259" key="12">
    <source>
        <dbReference type="PROSITE" id="PS50928"/>
    </source>
</evidence>
<evidence type="ECO:0000256" key="10">
    <source>
        <dbReference type="RuleBase" id="RU363043"/>
    </source>
</evidence>
<dbReference type="InterPro" id="IPR035906">
    <property type="entry name" value="MetI-like_sf"/>
</dbReference>
<proteinExistence type="inferred from homology"/>
<dbReference type="InterPro" id="IPR000515">
    <property type="entry name" value="MetI-like"/>
</dbReference>
<keyword evidence="7 10" id="KW-0812">Transmembrane</keyword>